<accession>A0A8S2QGF4</accession>
<dbReference type="EMBL" id="CAJNOK010019085">
    <property type="protein sequence ID" value="CAF1293449.1"/>
    <property type="molecule type" value="Genomic_DNA"/>
</dbReference>
<dbReference type="Proteomes" id="UP000682733">
    <property type="component" value="Unassembled WGS sequence"/>
</dbReference>
<protein>
    <submittedName>
        <fullName evidence="2">Uncharacterized protein</fullName>
    </submittedName>
</protein>
<evidence type="ECO:0000313" key="2">
    <source>
        <dbReference type="EMBL" id="CAF4098405.1"/>
    </source>
</evidence>
<reference evidence="2" key="1">
    <citation type="submission" date="2021-02" db="EMBL/GenBank/DDBJ databases">
        <authorList>
            <person name="Nowell W R."/>
        </authorList>
    </citation>
    <scope>NUCLEOTIDE SEQUENCE</scope>
</reference>
<proteinExistence type="predicted"/>
<organism evidence="2 3">
    <name type="scientific">Didymodactylos carnosus</name>
    <dbReference type="NCBI Taxonomy" id="1234261"/>
    <lineage>
        <taxon>Eukaryota</taxon>
        <taxon>Metazoa</taxon>
        <taxon>Spiralia</taxon>
        <taxon>Gnathifera</taxon>
        <taxon>Rotifera</taxon>
        <taxon>Eurotatoria</taxon>
        <taxon>Bdelloidea</taxon>
        <taxon>Philodinida</taxon>
        <taxon>Philodinidae</taxon>
        <taxon>Didymodactylos</taxon>
    </lineage>
</organism>
<sequence length="179" mass="20511">VDLYDTSGFGIDFRGVEGVEVCDDNYLTRLSRHYPVKKGAVSLFTQPSRQYSTIKEKYSPLSPGTIVTVKSFLYKDDKVTRRGTVLSSLTFNTMKDAYIYIVPVTSIHPKRENTSLFQKSIVPENTESGGINVPSLILFDRGAFIHHDFIFRVRGKLNYETTELVLDEWRQILQGLFFR</sequence>
<feature type="non-terminal residue" evidence="2">
    <location>
        <position position="1"/>
    </location>
</feature>
<gene>
    <name evidence="1" type="ORF">OVA965_LOCUS28203</name>
    <name evidence="2" type="ORF">TMI583_LOCUS28952</name>
</gene>
<comment type="caution">
    <text evidence="2">The sequence shown here is derived from an EMBL/GenBank/DDBJ whole genome shotgun (WGS) entry which is preliminary data.</text>
</comment>
<evidence type="ECO:0000313" key="1">
    <source>
        <dbReference type="EMBL" id="CAF1293449.1"/>
    </source>
</evidence>
<name>A0A8S2QGF4_9BILA</name>
<dbReference type="EMBL" id="CAJOBA010040656">
    <property type="protein sequence ID" value="CAF4098405.1"/>
    <property type="molecule type" value="Genomic_DNA"/>
</dbReference>
<dbReference type="AlphaFoldDB" id="A0A8S2QGF4"/>
<evidence type="ECO:0000313" key="3">
    <source>
        <dbReference type="Proteomes" id="UP000682733"/>
    </source>
</evidence>
<dbReference type="Proteomes" id="UP000677228">
    <property type="component" value="Unassembled WGS sequence"/>
</dbReference>